<dbReference type="InterPro" id="IPR011583">
    <property type="entry name" value="Chitinase_II/V-like_cat"/>
</dbReference>
<dbReference type="Gene3D" id="3.20.20.80">
    <property type="entry name" value="Glycosidases"/>
    <property type="match status" value="1"/>
</dbReference>
<dbReference type="InterPro" id="IPR036779">
    <property type="entry name" value="LysM_dom_sf"/>
</dbReference>
<keyword evidence="9 12" id="KW-0326">Glycosidase</keyword>
<dbReference type="CDD" id="cd02878">
    <property type="entry name" value="GH18_zymocin_alpha"/>
    <property type="match status" value="1"/>
</dbReference>
<feature type="disulfide bond" evidence="11">
    <location>
        <begin position="438"/>
        <end position="442"/>
    </location>
</feature>
<evidence type="ECO:0000313" key="18">
    <source>
        <dbReference type="Proteomes" id="UP000799772"/>
    </source>
</evidence>
<dbReference type="CDD" id="cd00035">
    <property type="entry name" value="ChtBD1"/>
    <property type="match status" value="1"/>
</dbReference>
<dbReference type="EMBL" id="ML978134">
    <property type="protein sequence ID" value="KAF2094641.1"/>
    <property type="molecule type" value="Genomic_DNA"/>
</dbReference>
<evidence type="ECO:0000256" key="2">
    <source>
        <dbReference type="ARBA" id="ARBA00008682"/>
    </source>
</evidence>
<dbReference type="InterPro" id="IPR029070">
    <property type="entry name" value="Chitinase_insertion_sf"/>
</dbReference>
<dbReference type="InterPro" id="IPR018392">
    <property type="entry name" value="LysM"/>
</dbReference>
<comment type="caution">
    <text evidence="11">Lacks conserved residue(s) required for the propagation of feature annotation.</text>
</comment>
<dbReference type="Gene3D" id="3.10.50.10">
    <property type="match status" value="1"/>
</dbReference>
<feature type="domain" description="LysM" evidence="15">
    <location>
        <begin position="312"/>
        <end position="361"/>
    </location>
</feature>
<dbReference type="InterPro" id="IPR017853">
    <property type="entry name" value="GH"/>
</dbReference>
<dbReference type="GO" id="GO:0000272">
    <property type="term" value="P:polysaccharide catabolic process"/>
    <property type="evidence" value="ECO:0007669"/>
    <property type="project" value="UniProtKB-KW"/>
</dbReference>
<feature type="domain" description="GH18" evidence="16">
    <location>
        <begin position="456"/>
        <end position="823"/>
    </location>
</feature>
<dbReference type="PROSITE" id="PS01095">
    <property type="entry name" value="GH18_1"/>
    <property type="match status" value="1"/>
</dbReference>
<name>A0A9P4I3X8_9PEZI</name>
<evidence type="ECO:0000256" key="6">
    <source>
        <dbReference type="ARBA" id="ARBA00023024"/>
    </source>
</evidence>
<keyword evidence="10" id="KW-0624">Polysaccharide degradation</keyword>
<dbReference type="Gene3D" id="3.10.350.10">
    <property type="entry name" value="LysM domain"/>
    <property type="match status" value="2"/>
</dbReference>
<keyword evidence="18" id="KW-1185">Reference proteome</keyword>
<reference evidence="17" key="1">
    <citation type="journal article" date="2020" name="Stud. Mycol.">
        <title>101 Dothideomycetes genomes: a test case for predicting lifestyles and emergence of pathogens.</title>
        <authorList>
            <person name="Haridas S."/>
            <person name="Albert R."/>
            <person name="Binder M."/>
            <person name="Bloem J."/>
            <person name="Labutti K."/>
            <person name="Salamov A."/>
            <person name="Andreopoulos B."/>
            <person name="Baker S."/>
            <person name="Barry K."/>
            <person name="Bills G."/>
            <person name="Bluhm B."/>
            <person name="Cannon C."/>
            <person name="Castanera R."/>
            <person name="Culley D."/>
            <person name="Daum C."/>
            <person name="Ezra D."/>
            <person name="Gonzalez J."/>
            <person name="Henrissat B."/>
            <person name="Kuo A."/>
            <person name="Liang C."/>
            <person name="Lipzen A."/>
            <person name="Lutzoni F."/>
            <person name="Magnuson J."/>
            <person name="Mondo S."/>
            <person name="Nolan M."/>
            <person name="Ohm R."/>
            <person name="Pangilinan J."/>
            <person name="Park H.-J."/>
            <person name="Ramirez L."/>
            <person name="Alfaro M."/>
            <person name="Sun H."/>
            <person name="Tritt A."/>
            <person name="Yoshinaga Y."/>
            <person name="Zwiers L.-H."/>
            <person name="Turgeon B."/>
            <person name="Goodwin S."/>
            <person name="Spatafora J."/>
            <person name="Crous P."/>
            <person name="Grigoriev I."/>
        </authorList>
    </citation>
    <scope>NUCLEOTIDE SEQUENCE</scope>
    <source>
        <strain evidence="17">CBS 133067</strain>
    </source>
</reference>
<dbReference type="InterPro" id="IPR036861">
    <property type="entry name" value="Endochitinase-like_sf"/>
</dbReference>
<dbReference type="EC" id="3.2.1.14" evidence="3"/>
<dbReference type="Gene3D" id="3.30.60.10">
    <property type="entry name" value="Endochitinase-like"/>
    <property type="match status" value="1"/>
</dbReference>
<evidence type="ECO:0000256" key="10">
    <source>
        <dbReference type="ARBA" id="ARBA00023326"/>
    </source>
</evidence>
<feature type="signal peptide" evidence="13">
    <location>
        <begin position="1"/>
        <end position="23"/>
    </location>
</feature>
<keyword evidence="8" id="KW-0119">Carbohydrate metabolism</keyword>
<dbReference type="Pfam" id="PF01476">
    <property type="entry name" value="LysM"/>
    <property type="match status" value="2"/>
</dbReference>
<dbReference type="GO" id="GO:0008061">
    <property type="term" value="F:chitin binding"/>
    <property type="evidence" value="ECO:0007669"/>
    <property type="project" value="UniProtKB-UniRule"/>
</dbReference>
<feature type="disulfide bond" evidence="11">
    <location>
        <begin position="399"/>
        <end position="411"/>
    </location>
</feature>
<evidence type="ECO:0000256" key="12">
    <source>
        <dbReference type="RuleBase" id="RU000489"/>
    </source>
</evidence>
<keyword evidence="11" id="KW-1015">Disulfide bond</keyword>
<evidence type="ECO:0000256" key="1">
    <source>
        <dbReference type="ARBA" id="ARBA00000822"/>
    </source>
</evidence>
<feature type="domain" description="Chitin-binding type-1" evidence="14">
    <location>
        <begin position="374"/>
        <end position="444"/>
    </location>
</feature>
<keyword evidence="7" id="KW-0843">Virulence</keyword>
<accession>A0A9P4I3X8</accession>
<comment type="similarity">
    <text evidence="2">Belongs to the glycosyl hydrolase 18 family. Chitinase class V subfamily.</text>
</comment>
<evidence type="ECO:0000256" key="9">
    <source>
        <dbReference type="ARBA" id="ARBA00023295"/>
    </source>
</evidence>
<dbReference type="SUPFAM" id="SSF57016">
    <property type="entry name" value="Plant lectins/antimicrobial peptides"/>
    <property type="match status" value="1"/>
</dbReference>
<evidence type="ECO:0000256" key="5">
    <source>
        <dbReference type="ARBA" id="ARBA00022801"/>
    </source>
</evidence>
<dbReference type="InterPro" id="IPR053214">
    <property type="entry name" value="LysM12-like"/>
</dbReference>
<evidence type="ECO:0000259" key="14">
    <source>
        <dbReference type="PROSITE" id="PS50941"/>
    </source>
</evidence>
<gene>
    <name evidence="17" type="ORF">NA57DRAFT_68649</name>
</gene>
<sequence>MWARSPAWAATLAFLANWTVYTAFERLNACEQPVLFDFAIHNPVDDPNTVTKLRTCTAGTSNGTAAVLAANQTSGTCLPYTTKSQVSLDIATTGRQGYASMKDLDAALDKVQSYLDDPTNCDATFIVGRSKTTIVAVYSGRGIDNRATTSAIIRRLATEIVNSTTSKTVVLELCGDGRNADRTLGVAIDNNGDIAAIQKAVATWSNATCVSGMQISNQMKDVTIFESPRHSASNSTSSHQLVRRGDCKTATVISGDSCGSLASKCGISASDFTKYNSDPKLCSSLTPGQHVCCSAGTPPDFSPRPNADGSCASYTVKTGDTCSSIAANNGLKVADVSKFNDKTTWGWFGCNDLMAGLAICLSTGTPQMPAFVANAVCGPTVPGTKPPAKGENMTDLNPCPLNACCDIWGQCGITPEYCTAETGPQGNPGTAPPNHNGCISNCGTKMANNGNGPNSFKKIGYYESWNWDRSCLNMRAADLDSSTYTHAHWGFATITDSFDASINDTYKQWDDFTSLYGVKKIVSFGGWGYSTDTSTYDVLRKAMDPANAGTFTTNIVNFLNKNNLDGVDFDWEYAGAPDIPGIPPGLKTDGPNYLSFLQTLRGKMPAGKTISIAAPASFWYLKSFPIAKMVKELDYIVYMTYDLHGQWDYGNQFSQDGCPTGSCLRSHVNLTETNYALAMITKAGVPANIISVGVSSYGRSFGMTQAGCTGPMCHFGGPDSTAAPGICTVTAGCYISNAEILNIIGANDTSIKSWYDTDSNSDILVYNGTQWVAYMTDVTKDSRTGYYKSLNFGGTVDWAVDLHEFTGDDGAPSDNDDDDLPLPAPTMPDCTASYTTLDDLGAAGNIPDNCKAYCIVSTLGNVLSAAVKNYTDMMNDGYDGKFDTYSHAVADSAGSTVRDFVNNNGNKYFSCIISETAVCCDYCKGGAHPADQCNYCFDGACYKTCNSELGCSTKRDVSPLDGHEAFYGEMQRRDHPFPERVLISKMVNETEPCPPDYSKRGYGPDNPYEQSVYWSLDSDKANNFWADLLDNTGIPKDKIQFKSYDRGNDCAPSAKPDDDCWGIGYDYGMPTPSSYSAGDVANPKDVVQKALSNSKDLQKQISDAATSLKLNCWDGDGFELVDSISLPVLMIAEAVNGMAQVDSVADKIDEEKRKALILAFLGAILFFVPVAGEVLGAVTELADIASIITILGAVGNAAMDVYTIVDDPSNAPLAIFSLILEHLALADLAKITRAANIRRGMTDADVAKLGDKVADSMGTIKKITGVCPKTS</sequence>
<dbReference type="Pfam" id="PF00704">
    <property type="entry name" value="Glyco_hydro_18"/>
    <property type="match status" value="1"/>
</dbReference>
<keyword evidence="13" id="KW-0732">Signal</keyword>
<dbReference type="InterPro" id="IPR001223">
    <property type="entry name" value="Glyco_hydro18_cat"/>
</dbReference>
<dbReference type="Proteomes" id="UP000799772">
    <property type="component" value="Unassembled WGS sequence"/>
</dbReference>
<keyword evidence="6" id="KW-0146">Chitin degradation</keyword>
<evidence type="ECO:0000256" key="3">
    <source>
        <dbReference type="ARBA" id="ARBA00012729"/>
    </source>
</evidence>
<organism evidence="17 18">
    <name type="scientific">Rhizodiscina lignyota</name>
    <dbReference type="NCBI Taxonomy" id="1504668"/>
    <lineage>
        <taxon>Eukaryota</taxon>
        <taxon>Fungi</taxon>
        <taxon>Dikarya</taxon>
        <taxon>Ascomycota</taxon>
        <taxon>Pezizomycotina</taxon>
        <taxon>Dothideomycetes</taxon>
        <taxon>Pleosporomycetidae</taxon>
        <taxon>Aulographales</taxon>
        <taxon>Rhizodiscinaceae</taxon>
        <taxon>Rhizodiscina</taxon>
    </lineage>
</organism>
<dbReference type="SUPFAM" id="SSF51445">
    <property type="entry name" value="(Trans)glycosidases"/>
    <property type="match status" value="1"/>
</dbReference>
<comment type="caution">
    <text evidence="17">The sequence shown here is derived from an EMBL/GenBank/DDBJ whole genome shotgun (WGS) entry which is preliminary data.</text>
</comment>
<keyword evidence="4 11" id="KW-0147">Chitin-binding</keyword>
<dbReference type="CDD" id="cd00118">
    <property type="entry name" value="LysM"/>
    <property type="match status" value="1"/>
</dbReference>
<evidence type="ECO:0000256" key="8">
    <source>
        <dbReference type="ARBA" id="ARBA00023277"/>
    </source>
</evidence>
<dbReference type="OrthoDB" id="73875at2759"/>
<evidence type="ECO:0000313" key="17">
    <source>
        <dbReference type="EMBL" id="KAF2094641.1"/>
    </source>
</evidence>
<proteinExistence type="inferred from homology"/>
<protein>
    <recommendedName>
        <fullName evidence="3">chitinase</fullName>
        <ecNumber evidence="3">3.2.1.14</ecNumber>
    </recommendedName>
</protein>
<dbReference type="SMART" id="SM00636">
    <property type="entry name" value="Glyco_18"/>
    <property type="match status" value="1"/>
</dbReference>
<comment type="catalytic activity">
    <reaction evidence="1">
        <text>Random endo-hydrolysis of N-acetyl-beta-D-glucosaminide (1-&gt;4)-beta-linkages in chitin and chitodextrins.</text>
        <dbReference type="EC" id="3.2.1.14"/>
    </reaction>
</comment>
<feature type="chain" id="PRO_5040415338" description="chitinase" evidence="13">
    <location>
        <begin position="24"/>
        <end position="1271"/>
    </location>
</feature>
<dbReference type="PROSITE" id="PS51910">
    <property type="entry name" value="GH18_2"/>
    <property type="match status" value="1"/>
</dbReference>
<evidence type="ECO:0000256" key="7">
    <source>
        <dbReference type="ARBA" id="ARBA00023026"/>
    </source>
</evidence>
<evidence type="ECO:0000259" key="15">
    <source>
        <dbReference type="PROSITE" id="PS51782"/>
    </source>
</evidence>
<dbReference type="SUPFAM" id="SSF54106">
    <property type="entry name" value="LysM domain"/>
    <property type="match status" value="2"/>
</dbReference>
<keyword evidence="5 12" id="KW-0378">Hydrolase</keyword>
<dbReference type="AlphaFoldDB" id="A0A9P4I3X8"/>
<dbReference type="PANTHER" id="PTHR47700:SF2">
    <property type="entry name" value="CHITINASE"/>
    <property type="match status" value="1"/>
</dbReference>
<evidence type="ECO:0000256" key="4">
    <source>
        <dbReference type="ARBA" id="ARBA00022669"/>
    </source>
</evidence>
<dbReference type="SUPFAM" id="SSF54556">
    <property type="entry name" value="Chitinase insertion domain"/>
    <property type="match status" value="1"/>
</dbReference>
<evidence type="ECO:0000259" key="16">
    <source>
        <dbReference type="PROSITE" id="PS51910"/>
    </source>
</evidence>
<dbReference type="GO" id="GO:0006032">
    <property type="term" value="P:chitin catabolic process"/>
    <property type="evidence" value="ECO:0007669"/>
    <property type="project" value="UniProtKB-KW"/>
</dbReference>
<evidence type="ECO:0000256" key="13">
    <source>
        <dbReference type="SAM" id="SignalP"/>
    </source>
</evidence>
<dbReference type="PANTHER" id="PTHR47700">
    <property type="entry name" value="V CHITINASE, PUTATIVE (AFU_ORTHOLOGUE AFUA_6G13720)-RELATED"/>
    <property type="match status" value="1"/>
</dbReference>
<dbReference type="InterPro" id="IPR001579">
    <property type="entry name" value="Glyco_hydro_18_chit_AS"/>
</dbReference>
<dbReference type="GO" id="GO:0008843">
    <property type="term" value="F:endochitinase activity"/>
    <property type="evidence" value="ECO:0007669"/>
    <property type="project" value="UniProtKB-EC"/>
</dbReference>
<evidence type="ECO:0000256" key="11">
    <source>
        <dbReference type="PROSITE-ProRule" id="PRU00261"/>
    </source>
</evidence>
<feature type="disulfide bond" evidence="11">
    <location>
        <begin position="404"/>
        <end position="418"/>
    </location>
</feature>
<dbReference type="PROSITE" id="PS51782">
    <property type="entry name" value="LYSM"/>
    <property type="match status" value="2"/>
</dbReference>
<feature type="domain" description="LysM" evidence="15">
    <location>
        <begin position="248"/>
        <end position="293"/>
    </location>
</feature>
<dbReference type="InterPro" id="IPR001002">
    <property type="entry name" value="Chitin-bd_1"/>
</dbReference>
<dbReference type="SMART" id="SM00257">
    <property type="entry name" value="LysM"/>
    <property type="match status" value="2"/>
</dbReference>
<dbReference type="PROSITE" id="PS50941">
    <property type="entry name" value="CHIT_BIND_I_2"/>
    <property type="match status" value="1"/>
</dbReference>